<dbReference type="PROSITE" id="PS00197">
    <property type="entry name" value="2FE2S_FER_1"/>
    <property type="match status" value="1"/>
</dbReference>
<dbReference type="InterPro" id="IPR011037">
    <property type="entry name" value="Pyrv_Knase-like_insert_dom_sf"/>
</dbReference>
<dbReference type="PROSITE" id="PS51085">
    <property type="entry name" value="2FE2S_FER_2"/>
    <property type="match status" value="1"/>
</dbReference>
<dbReference type="PROSITE" id="PS51384">
    <property type="entry name" value="FAD_FR"/>
    <property type="match status" value="1"/>
</dbReference>
<keyword evidence="2" id="KW-0411">Iron-sulfur</keyword>
<dbReference type="Pfam" id="PF00111">
    <property type="entry name" value="Fer2"/>
    <property type="match status" value="1"/>
</dbReference>
<dbReference type="InterPro" id="IPR006058">
    <property type="entry name" value="2Fe2S_fd_BS"/>
</dbReference>
<gene>
    <name evidence="7" type="ORF">LTR84_011066</name>
</gene>
<dbReference type="Pfam" id="PF03473">
    <property type="entry name" value="MOSC"/>
    <property type="match status" value="1"/>
</dbReference>
<dbReference type="GO" id="GO:0051537">
    <property type="term" value="F:2 iron, 2 sulfur cluster binding"/>
    <property type="evidence" value="ECO:0007669"/>
    <property type="project" value="UniProtKB-KW"/>
</dbReference>
<dbReference type="InterPro" id="IPR001041">
    <property type="entry name" value="2Fe-2S_ferredoxin-type"/>
</dbReference>
<dbReference type="InterPro" id="IPR017938">
    <property type="entry name" value="Riboflavin_synthase-like_b-brl"/>
</dbReference>
<evidence type="ECO:0000256" key="1">
    <source>
        <dbReference type="ARBA" id="ARBA00022714"/>
    </source>
</evidence>
<evidence type="ECO:0000256" key="2">
    <source>
        <dbReference type="ARBA" id="ARBA00023014"/>
    </source>
</evidence>
<keyword evidence="8" id="KW-1185">Reference proteome</keyword>
<dbReference type="GeneID" id="89979220"/>
<dbReference type="Gene3D" id="2.40.30.10">
    <property type="entry name" value="Translation factors"/>
    <property type="match status" value="1"/>
</dbReference>
<feature type="domain" description="2Fe-2S ferredoxin-type" evidence="4">
    <location>
        <begin position="601"/>
        <end position="687"/>
    </location>
</feature>
<keyword evidence="1" id="KW-0001">2Fe-2S</keyword>
<evidence type="ECO:0000313" key="7">
    <source>
        <dbReference type="EMBL" id="KAK5058802.1"/>
    </source>
</evidence>
<evidence type="ECO:0008006" key="9">
    <source>
        <dbReference type="Google" id="ProtNLM"/>
    </source>
</evidence>
<dbReference type="Gene3D" id="3.40.50.80">
    <property type="entry name" value="Nucleotide-binding domain of ferredoxin-NADP reductase (FNR) module"/>
    <property type="match status" value="2"/>
</dbReference>
<name>A0AAV9NI46_9EURO</name>
<dbReference type="Gene3D" id="3.10.20.30">
    <property type="match status" value="1"/>
</dbReference>
<keyword evidence="1" id="KW-0479">Metal-binding</keyword>
<feature type="region of interest" description="Disordered" evidence="3">
    <location>
        <begin position="413"/>
        <end position="436"/>
    </location>
</feature>
<dbReference type="InterPro" id="IPR052353">
    <property type="entry name" value="Benzoxazolinone_Detox_Enz"/>
</dbReference>
<keyword evidence="1" id="KW-0408">Iron</keyword>
<evidence type="ECO:0000259" key="5">
    <source>
        <dbReference type="PROSITE" id="PS51340"/>
    </source>
</evidence>
<dbReference type="AlphaFoldDB" id="A0AAV9NI46"/>
<evidence type="ECO:0000256" key="3">
    <source>
        <dbReference type="SAM" id="MobiDB-lite"/>
    </source>
</evidence>
<protein>
    <recommendedName>
        <fullName evidence="9">MOSC domain-containing protein</fullName>
    </recommendedName>
</protein>
<evidence type="ECO:0000259" key="6">
    <source>
        <dbReference type="PROSITE" id="PS51384"/>
    </source>
</evidence>
<evidence type="ECO:0000313" key="8">
    <source>
        <dbReference type="Proteomes" id="UP001358417"/>
    </source>
</evidence>
<dbReference type="PROSITE" id="PS51340">
    <property type="entry name" value="MOSC"/>
    <property type="match status" value="1"/>
</dbReference>
<dbReference type="RefSeq" id="XP_064709325.1">
    <property type="nucleotide sequence ID" value="XM_064854599.1"/>
</dbReference>
<dbReference type="SUPFAM" id="SSF50800">
    <property type="entry name" value="PK beta-barrel domain-like"/>
    <property type="match status" value="1"/>
</dbReference>
<reference evidence="7 8" key="1">
    <citation type="submission" date="2023-08" db="EMBL/GenBank/DDBJ databases">
        <title>Black Yeasts Isolated from many extreme environments.</title>
        <authorList>
            <person name="Coleine C."/>
            <person name="Stajich J.E."/>
            <person name="Selbmann L."/>
        </authorList>
    </citation>
    <scope>NUCLEOTIDE SEQUENCE [LARGE SCALE GENOMIC DNA]</scope>
    <source>
        <strain evidence="7 8">CCFEE 5792</strain>
    </source>
</reference>
<sequence length="687" mass="76818">MEVAAVSCGLPQWIDINGTRTRTSIIHTIVDRITLKTGRTVEDNATAVHDAPVYAFFTHHYNYWRHKLGVKEEDWNWGHWGENITFKTDEYMDETQFNLGDVWKVGDEVLLQVCGARVPCFKLAWRCGQNDKWLKELADTGFSGVYLRIINGGSIVPGDRAELMRKVDSSPTVAQISQLAFDTRLETKNTLNLMVKEPDLLPMNKGGFLRTLSRFHDDEMLGKNHWKGWRTFRATKVIKHSHDIKSFYLQPVDKEPLGTYLPGQFLTVRLPNGLLRNWSISDWPDHDDPKYYRLTIKNIGETSNWMHTRCTSETKLFIRAPAGRFTLDWSPVFPLRQVYISAGIGVTPIVAMLKAHLKHYTMQRAPAVWIHVARDESGFPQEFLAEVLRAYDNELRKKKILEIHVVYTKAADPSVGQAHDGPTSRQSRSPIEDSNVMTRLEEVEVNSGLVSSSDSSSEVELKKSPILSSTASSLGDRSPNIGSSSLSDVLSFDEDNATNNIYSQGTALEEKLLKVTHGRRVGRDFLSNLLSSTYYFNPLQITPIEVPGPSTTTVYICGPSSFEEDMKSYLRDVGIPESLLRSESFSSTDSLEAAATSISKSSVTFRKSTLTADWLAPKTEGLIARSLTLLEFAESLGLEPNFGCRAGQCGSCSVKLLSGRVHGGLQPDGSVLMCQSRPASELLELEL</sequence>
<proteinExistence type="predicted"/>
<dbReference type="SUPFAM" id="SSF54292">
    <property type="entry name" value="2Fe-2S ferredoxin-like"/>
    <property type="match status" value="1"/>
</dbReference>
<comment type="caution">
    <text evidence="7">The sequence shown here is derived from an EMBL/GenBank/DDBJ whole genome shotgun (WGS) entry which is preliminary data.</text>
</comment>
<dbReference type="InterPro" id="IPR036010">
    <property type="entry name" value="2Fe-2S_ferredoxin-like_sf"/>
</dbReference>
<feature type="domain" description="FAD-binding FR-type" evidence="6">
    <location>
        <begin position="227"/>
        <end position="328"/>
    </location>
</feature>
<dbReference type="EMBL" id="JAVRRD010000005">
    <property type="protein sequence ID" value="KAK5058802.1"/>
    <property type="molecule type" value="Genomic_DNA"/>
</dbReference>
<dbReference type="InterPro" id="IPR039261">
    <property type="entry name" value="FNR_nucleotide-bd"/>
</dbReference>
<organism evidence="7 8">
    <name type="scientific">Exophiala bonariae</name>
    <dbReference type="NCBI Taxonomy" id="1690606"/>
    <lineage>
        <taxon>Eukaryota</taxon>
        <taxon>Fungi</taxon>
        <taxon>Dikarya</taxon>
        <taxon>Ascomycota</taxon>
        <taxon>Pezizomycotina</taxon>
        <taxon>Eurotiomycetes</taxon>
        <taxon>Chaetothyriomycetidae</taxon>
        <taxon>Chaetothyriales</taxon>
        <taxon>Herpotrichiellaceae</taxon>
        <taxon>Exophiala</taxon>
    </lineage>
</organism>
<dbReference type="InterPro" id="IPR017927">
    <property type="entry name" value="FAD-bd_FR_type"/>
</dbReference>
<dbReference type="Proteomes" id="UP001358417">
    <property type="component" value="Unassembled WGS sequence"/>
</dbReference>
<dbReference type="GO" id="GO:0030151">
    <property type="term" value="F:molybdenum ion binding"/>
    <property type="evidence" value="ECO:0007669"/>
    <property type="project" value="InterPro"/>
</dbReference>
<dbReference type="PANTHER" id="PTHR30212">
    <property type="entry name" value="PROTEIN YIIM"/>
    <property type="match status" value="1"/>
</dbReference>
<dbReference type="SUPFAM" id="SSF63380">
    <property type="entry name" value="Riboflavin synthase domain-like"/>
    <property type="match status" value="1"/>
</dbReference>
<dbReference type="GO" id="GO:0030170">
    <property type="term" value="F:pyridoxal phosphate binding"/>
    <property type="evidence" value="ECO:0007669"/>
    <property type="project" value="InterPro"/>
</dbReference>
<dbReference type="CDD" id="cd00207">
    <property type="entry name" value="fer2"/>
    <property type="match status" value="1"/>
</dbReference>
<accession>A0AAV9NI46</accession>
<dbReference type="Gene3D" id="2.40.33.20">
    <property type="entry name" value="PK beta-barrel domain-like"/>
    <property type="match status" value="1"/>
</dbReference>
<evidence type="ECO:0000259" key="4">
    <source>
        <dbReference type="PROSITE" id="PS51085"/>
    </source>
</evidence>
<dbReference type="SUPFAM" id="SSF52343">
    <property type="entry name" value="Ferredoxin reductase-like, C-terminal NADP-linked domain"/>
    <property type="match status" value="1"/>
</dbReference>
<dbReference type="InterPro" id="IPR005302">
    <property type="entry name" value="MoCF_Sase_C"/>
</dbReference>
<dbReference type="PANTHER" id="PTHR30212:SF2">
    <property type="entry name" value="PROTEIN YIIM"/>
    <property type="match status" value="1"/>
</dbReference>
<dbReference type="InterPro" id="IPR012675">
    <property type="entry name" value="Beta-grasp_dom_sf"/>
</dbReference>
<feature type="domain" description="MOSC" evidence="5">
    <location>
        <begin position="28"/>
        <end position="164"/>
    </location>
</feature>
<dbReference type="GO" id="GO:0016491">
    <property type="term" value="F:oxidoreductase activity"/>
    <property type="evidence" value="ECO:0007669"/>
    <property type="project" value="InterPro"/>
</dbReference>